<dbReference type="eggNOG" id="ENOG502RAXY">
    <property type="taxonomic scope" value="Eukaryota"/>
</dbReference>
<dbReference type="InterPro" id="IPR012885">
    <property type="entry name" value="F-box_Sdz-33"/>
</dbReference>
<evidence type="ECO:0000259" key="1">
    <source>
        <dbReference type="Pfam" id="PF07735"/>
    </source>
</evidence>
<dbReference type="InterPro" id="IPR053222">
    <property type="entry name" value="Zygotic_Embryogenesis-Asso"/>
</dbReference>
<protein>
    <recommendedName>
        <fullName evidence="1">Sdz-33 F-box domain-containing protein</fullName>
    </recommendedName>
</protein>
<dbReference type="PANTHER" id="PTHR22899">
    <property type="entry name" value="CYCLIN-RELATED F-BOX FAMILY"/>
    <property type="match status" value="1"/>
</dbReference>
<organism evidence="3">
    <name type="scientific">Caenorhabditis brenneri</name>
    <name type="common">Nematode worm</name>
    <dbReference type="NCBI Taxonomy" id="135651"/>
    <lineage>
        <taxon>Eukaryota</taxon>
        <taxon>Metazoa</taxon>
        <taxon>Ecdysozoa</taxon>
        <taxon>Nematoda</taxon>
        <taxon>Chromadorea</taxon>
        <taxon>Rhabditida</taxon>
        <taxon>Rhabditina</taxon>
        <taxon>Rhabditomorpha</taxon>
        <taxon>Rhabditoidea</taxon>
        <taxon>Rhabditidae</taxon>
        <taxon>Peloderinae</taxon>
        <taxon>Caenorhabditis</taxon>
    </lineage>
</organism>
<dbReference type="FunCoup" id="G0N0I4">
    <property type="interactions" value="1379"/>
</dbReference>
<sequence>MLTFDPESSPSEVKMFYYNGLGLVTKTIRRDQFRVTDWMEHLSTIFNIRETDSIIFDGFSDDYNPADIKKYFGVPLSLTIDDTKNYAYNQAILRTFLSVESLTVEANVLGNSIPPEILIQNFKTLRITAGYSPKVVTLNDLLLINSKTIDFIRSARMGPKDINKFIKLWQHGANPQMEYLNIDGGLEEEYDQESILKGIKYTEIPNTERRLFRFAERKLARRIVDGRNEIWRYTDGVRATIKIDEDEFEMFVWFDHCFG</sequence>
<reference evidence="3" key="1">
    <citation type="submission" date="2011-07" db="EMBL/GenBank/DDBJ databases">
        <authorList>
            <consortium name="Caenorhabditis brenneri Sequencing and Analysis Consortium"/>
            <person name="Wilson R.K."/>
        </authorList>
    </citation>
    <scope>NUCLEOTIDE SEQUENCE [LARGE SCALE GENOMIC DNA]</scope>
    <source>
        <strain evidence="3">PB2801</strain>
    </source>
</reference>
<dbReference type="EMBL" id="GL379824">
    <property type="protein sequence ID" value="EGT48969.1"/>
    <property type="molecule type" value="Genomic_DNA"/>
</dbReference>
<accession>G0N0I4</accession>
<dbReference type="Pfam" id="PF07735">
    <property type="entry name" value="FBA_2"/>
    <property type="match status" value="1"/>
</dbReference>
<feature type="domain" description="Sdz-33 F-box" evidence="1">
    <location>
        <begin position="114"/>
        <end position="182"/>
    </location>
</feature>
<evidence type="ECO:0000313" key="3">
    <source>
        <dbReference type="Proteomes" id="UP000008068"/>
    </source>
</evidence>
<dbReference type="HOGENOM" id="CLU_028840_1_2_1"/>
<gene>
    <name evidence="2" type="ORF">CAEBREN_10753</name>
</gene>
<dbReference type="InParanoid" id="G0N0I4"/>
<dbReference type="Proteomes" id="UP000008068">
    <property type="component" value="Unassembled WGS sequence"/>
</dbReference>
<keyword evidence="3" id="KW-1185">Reference proteome</keyword>
<evidence type="ECO:0000313" key="2">
    <source>
        <dbReference type="EMBL" id="EGT48969.1"/>
    </source>
</evidence>
<proteinExistence type="predicted"/>
<dbReference type="AlphaFoldDB" id="G0N0I4"/>
<name>G0N0I4_CAEBE</name>